<dbReference type="EMBL" id="KQ976444">
    <property type="protein sequence ID" value="KYM86181.1"/>
    <property type="molecule type" value="Genomic_DNA"/>
</dbReference>
<dbReference type="GO" id="GO:0003676">
    <property type="term" value="F:nucleic acid binding"/>
    <property type="evidence" value="ECO:0007669"/>
    <property type="project" value="InterPro"/>
</dbReference>
<gene>
    <name evidence="1" type="ORF">ALC53_04148</name>
</gene>
<dbReference type="InterPro" id="IPR036397">
    <property type="entry name" value="RNaseH_sf"/>
</dbReference>
<feature type="non-terminal residue" evidence="1">
    <location>
        <position position="1"/>
    </location>
</feature>
<evidence type="ECO:0008006" key="3">
    <source>
        <dbReference type="Google" id="ProtNLM"/>
    </source>
</evidence>
<accession>A0A195BMC5</accession>
<proteinExistence type="predicted"/>
<name>A0A195BMC5_9HYME</name>
<protein>
    <recommendedName>
        <fullName evidence="3">Histone-lysine N-methyltransferase SETMAR</fullName>
    </recommendedName>
</protein>
<dbReference type="Proteomes" id="UP000078540">
    <property type="component" value="Unassembled WGS sequence"/>
</dbReference>
<sequence length="67" mass="7865">SHLIQKFLTKHNIVQLRQPSYSSDKAHLLKPLKGKRFVDVEEIKRNATRELLAITKNDFQDCFQQVT</sequence>
<dbReference type="AlphaFoldDB" id="A0A195BMC5"/>
<keyword evidence="2" id="KW-1185">Reference proteome</keyword>
<evidence type="ECO:0000313" key="2">
    <source>
        <dbReference type="Proteomes" id="UP000078540"/>
    </source>
</evidence>
<evidence type="ECO:0000313" key="1">
    <source>
        <dbReference type="EMBL" id="KYM86181.1"/>
    </source>
</evidence>
<organism evidence="1 2">
    <name type="scientific">Atta colombica</name>
    <dbReference type="NCBI Taxonomy" id="520822"/>
    <lineage>
        <taxon>Eukaryota</taxon>
        <taxon>Metazoa</taxon>
        <taxon>Ecdysozoa</taxon>
        <taxon>Arthropoda</taxon>
        <taxon>Hexapoda</taxon>
        <taxon>Insecta</taxon>
        <taxon>Pterygota</taxon>
        <taxon>Neoptera</taxon>
        <taxon>Endopterygota</taxon>
        <taxon>Hymenoptera</taxon>
        <taxon>Apocrita</taxon>
        <taxon>Aculeata</taxon>
        <taxon>Formicoidea</taxon>
        <taxon>Formicidae</taxon>
        <taxon>Myrmicinae</taxon>
        <taxon>Atta</taxon>
    </lineage>
</organism>
<reference evidence="1 2" key="1">
    <citation type="submission" date="2015-09" db="EMBL/GenBank/DDBJ databases">
        <title>Atta colombica WGS genome.</title>
        <authorList>
            <person name="Nygaard S."/>
            <person name="Hu H."/>
            <person name="Boomsma J."/>
            <person name="Zhang G."/>
        </authorList>
    </citation>
    <scope>NUCLEOTIDE SEQUENCE [LARGE SCALE GENOMIC DNA]</scope>
    <source>
        <strain evidence="1">Treedump-2</strain>
        <tissue evidence="1">Whole body</tissue>
    </source>
</reference>
<dbReference type="Gene3D" id="3.30.420.10">
    <property type="entry name" value="Ribonuclease H-like superfamily/Ribonuclease H"/>
    <property type="match status" value="1"/>
</dbReference>